<dbReference type="Gene3D" id="3.40.50.150">
    <property type="entry name" value="Vaccinia Virus protein VP39"/>
    <property type="match status" value="1"/>
</dbReference>
<evidence type="ECO:0000313" key="2">
    <source>
        <dbReference type="EMBL" id="NYE95900.1"/>
    </source>
</evidence>
<feature type="domain" description="Methyltransferase" evidence="1">
    <location>
        <begin position="46"/>
        <end position="142"/>
    </location>
</feature>
<dbReference type="EMBL" id="JACBYQ010000002">
    <property type="protein sequence ID" value="NYE95900.1"/>
    <property type="molecule type" value="Genomic_DNA"/>
</dbReference>
<dbReference type="RefSeq" id="WP_179389626.1">
    <property type="nucleotide sequence ID" value="NZ_JACBYQ010000002.1"/>
</dbReference>
<dbReference type="Proteomes" id="UP000521748">
    <property type="component" value="Unassembled WGS sequence"/>
</dbReference>
<reference evidence="2 3" key="1">
    <citation type="submission" date="2020-07" db="EMBL/GenBank/DDBJ databases">
        <title>Sequencing the genomes of 1000 actinobacteria strains.</title>
        <authorList>
            <person name="Klenk H.-P."/>
        </authorList>
    </citation>
    <scope>NUCLEOTIDE SEQUENCE [LARGE SCALE GENOMIC DNA]</scope>
    <source>
        <strain evidence="2 3">DSM 102047</strain>
    </source>
</reference>
<protein>
    <submittedName>
        <fullName evidence="2">Ubiquinone/menaquinone biosynthesis C-methylase UbiE</fullName>
    </submittedName>
</protein>
<dbReference type="PANTHER" id="PTHR43591">
    <property type="entry name" value="METHYLTRANSFERASE"/>
    <property type="match status" value="1"/>
</dbReference>
<name>A0A7Y9S7V2_9MICC</name>
<dbReference type="Pfam" id="PF13649">
    <property type="entry name" value="Methyltransf_25"/>
    <property type="match status" value="1"/>
</dbReference>
<dbReference type="InterPro" id="IPR029063">
    <property type="entry name" value="SAM-dependent_MTases_sf"/>
</dbReference>
<dbReference type="GO" id="GO:0032259">
    <property type="term" value="P:methylation"/>
    <property type="evidence" value="ECO:0007669"/>
    <property type="project" value="UniProtKB-KW"/>
</dbReference>
<sequence length="273" mass="30002">MAPHTHPHRHGSIAELLDLDAQVLHQYLRGLMAWLKAQVELPASRILDIGAGTGTGTIALAQQFANAEVIALDISPEMLDHIQARATANNLSSRVSTVQMDLDGGWPELGFFDLAWSSSALHELANPGHTFNNLFRVLNPGGLAVVVEMGTHPRFLEDTTSEGLETRIRGLLRETGREQADHPEWSENLERAGFTLLEKKSFSIDLALNGDSVGGRYAQTYFQRIQPFIAPQLSTSDCSALETLLADHGAQSLLHRDDLRLRAERTAWAASRP</sequence>
<keyword evidence="2" id="KW-0489">Methyltransferase</keyword>
<proteinExistence type="predicted"/>
<evidence type="ECO:0000259" key="1">
    <source>
        <dbReference type="Pfam" id="PF13649"/>
    </source>
</evidence>
<evidence type="ECO:0000313" key="3">
    <source>
        <dbReference type="Proteomes" id="UP000521748"/>
    </source>
</evidence>
<keyword evidence="3" id="KW-1185">Reference proteome</keyword>
<gene>
    <name evidence="2" type="ORF">FHU41_002150</name>
</gene>
<organism evidence="2 3">
    <name type="scientific">Psychromicrobium silvestre</name>
    <dbReference type="NCBI Taxonomy" id="1645614"/>
    <lineage>
        <taxon>Bacteria</taxon>
        <taxon>Bacillati</taxon>
        <taxon>Actinomycetota</taxon>
        <taxon>Actinomycetes</taxon>
        <taxon>Micrococcales</taxon>
        <taxon>Micrococcaceae</taxon>
        <taxon>Psychromicrobium</taxon>
    </lineage>
</organism>
<comment type="caution">
    <text evidence="2">The sequence shown here is derived from an EMBL/GenBank/DDBJ whole genome shotgun (WGS) entry which is preliminary data.</text>
</comment>
<dbReference type="InterPro" id="IPR041698">
    <property type="entry name" value="Methyltransf_25"/>
</dbReference>
<keyword evidence="2" id="KW-0830">Ubiquinone</keyword>
<keyword evidence="2" id="KW-0808">Transferase</keyword>
<dbReference type="GO" id="GO:0008168">
    <property type="term" value="F:methyltransferase activity"/>
    <property type="evidence" value="ECO:0007669"/>
    <property type="project" value="UniProtKB-KW"/>
</dbReference>
<dbReference type="CDD" id="cd02440">
    <property type="entry name" value="AdoMet_MTases"/>
    <property type="match status" value="1"/>
</dbReference>
<dbReference type="AlphaFoldDB" id="A0A7Y9S7V2"/>
<accession>A0A7Y9S7V2</accession>
<dbReference type="SUPFAM" id="SSF53335">
    <property type="entry name" value="S-adenosyl-L-methionine-dependent methyltransferases"/>
    <property type="match status" value="1"/>
</dbReference>